<name>A0AAE2CY70_9LAMI</name>
<keyword evidence="2" id="KW-1185">Reference proteome</keyword>
<dbReference type="EMBL" id="JACGWO010000001">
    <property type="protein sequence ID" value="KAK4438424.1"/>
    <property type="molecule type" value="Genomic_DNA"/>
</dbReference>
<sequence length="109" mass="12498">MLPPLDLEEIKNRMIEVGLIAHGLRATTILEDELLIIAETMMNRAAVRKFILEDVPAIPLSLGARSLRLLFRPSFFERPSFDRTSSRAVVLLRLPFENPDDRCFYVSKL</sequence>
<dbReference type="AlphaFoldDB" id="A0AAE2CY70"/>
<proteinExistence type="predicted"/>
<reference evidence="1" key="2">
    <citation type="journal article" date="2024" name="Plant">
        <title>Genomic evolution and insights into agronomic trait innovations of Sesamum species.</title>
        <authorList>
            <person name="Miao H."/>
            <person name="Wang L."/>
            <person name="Qu L."/>
            <person name="Liu H."/>
            <person name="Sun Y."/>
            <person name="Le M."/>
            <person name="Wang Q."/>
            <person name="Wei S."/>
            <person name="Zheng Y."/>
            <person name="Lin W."/>
            <person name="Duan Y."/>
            <person name="Cao H."/>
            <person name="Xiong S."/>
            <person name="Wang X."/>
            <person name="Wei L."/>
            <person name="Li C."/>
            <person name="Ma Q."/>
            <person name="Ju M."/>
            <person name="Zhao R."/>
            <person name="Li G."/>
            <person name="Mu C."/>
            <person name="Tian Q."/>
            <person name="Mei H."/>
            <person name="Zhang T."/>
            <person name="Gao T."/>
            <person name="Zhang H."/>
        </authorList>
    </citation>
    <scope>NUCLEOTIDE SEQUENCE</scope>
    <source>
        <strain evidence="1">3651</strain>
    </source>
</reference>
<comment type="caution">
    <text evidence="1">The sequence shown here is derived from an EMBL/GenBank/DDBJ whole genome shotgun (WGS) entry which is preliminary data.</text>
</comment>
<gene>
    <name evidence="1" type="ORF">Salat_0176700</name>
</gene>
<reference evidence="1" key="1">
    <citation type="submission" date="2020-06" db="EMBL/GenBank/DDBJ databases">
        <authorList>
            <person name="Li T."/>
            <person name="Hu X."/>
            <person name="Zhang T."/>
            <person name="Song X."/>
            <person name="Zhang H."/>
            <person name="Dai N."/>
            <person name="Sheng W."/>
            <person name="Hou X."/>
            <person name="Wei L."/>
        </authorList>
    </citation>
    <scope>NUCLEOTIDE SEQUENCE</scope>
    <source>
        <strain evidence="1">3651</strain>
        <tissue evidence="1">Leaf</tissue>
    </source>
</reference>
<organism evidence="1 2">
    <name type="scientific">Sesamum alatum</name>
    <dbReference type="NCBI Taxonomy" id="300844"/>
    <lineage>
        <taxon>Eukaryota</taxon>
        <taxon>Viridiplantae</taxon>
        <taxon>Streptophyta</taxon>
        <taxon>Embryophyta</taxon>
        <taxon>Tracheophyta</taxon>
        <taxon>Spermatophyta</taxon>
        <taxon>Magnoliopsida</taxon>
        <taxon>eudicotyledons</taxon>
        <taxon>Gunneridae</taxon>
        <taxon>Pentapetalae</taxon>
        <taxon>asterids</taxon>
        <taxon>lamiids</taxon>
        <taxon>Lamiales</taxon>
        <taxon>Pedaliaceae</taxon>
        <taxon>Sesamum</taxon>
    </lineage>
</organism>
<accession>A0AAE2CY70</accession>
<evidence type="ECO:0000313" key="1">
    <source>
        <dbReference type="EMBL" id="KAK4438424.1"/>
    </source>
</evidence>
<evidence type="ECO:0000313" key="2">
    <source>
        <dbReference type="Proteomes" id="UP001293254"/>
    </source>
</evidence>
<dbReference type="Proteomes" id="UP001293254">
    <property type="component" value="Unassembled WGS sequence"/>
</dbReference>
<protein>
    <submittedName>
        <fullName evidence="1">Uncharacterized protein</fullName>
    </submittedName>
</protein>